<dbReference type="Proteomes" id="UP000663880">
    <property type="component" value="Unassembled WGS sequence"/>
</dbReference>
<evidence type="ECO:0000313" key="2">
    <source>
        <dbReference type="Proteomes" id="UP000663880"/>
    </source>
</evidence>
<evidence type="ECO:0000313" key="1">
    <source>
        <dbReference type="EMBL" id="CAF4891806.1"/>
    </source>
</evidence>
<keyword evidence="2" id="KW-1185">Reference proteome</keyword>
<sequence length="89" mass="10292">MLRNLKEVLAAKEAQFERAIAEANSKVDWDILQLRHLLDKADINYANNVEMLNERFEKEKGKVYQLPFSTDRQTFWCCGCGVVDGKLTI</sequence>
<dbReference type="AlphaFoldDB" id="A0A821UKF7"/>
<organism evidence="1 2">
    <name type="scientific">Pieris macdunnoughi</name>
    <dbReference type="NCBI Taxonomy" id="345717"/>
    <lineage>
        <taxon>Eukaryota</taxon>
        <taxon>Metazoa</taxon>
        <taxon>Ecdysozoa</taxon>
        <taxon>Arthropoda</taxon>
        <taxon>Hexapoda</taxon>
        <taxon>Insecta</taxon>
        <taxon>Pterygota</taxon>
        <taxon>Neoptera</taxon>
        <taxon>Endopterygota</taxon>
        <taxon>Lepidoptera</taxon>
        <taxon>Glossata</taxon>
        <taxon>Ditrysia</taxon>
        <taxon>Papilionoidea</taxon>
        <taxon>Pieridae</taxon>
        <taxon>Pierinae</taxon>
        <taxon>Pieris</taxon>
    </lineage>
</organism>
<protein>
    <submittedName>
        <fullName evidence="1">Uncharacterized protein</fullName>
    </submittedName>
</protein>
<proteinExistence type="predicted"/>
<dbReference type="EMBL" id="CAJOBZ010000031">
    <property type="protein sequence ID" value="CAF4891806.1"/>
    <property type="molecule type" value="Genomic_DNA"/>
</dbReference>
<name>A0A821UKF7_9NEOP</name>
<comment type="caution">
    <text evidence="1">The sequence shown here is derived from an EMBL/GenBank/DDBJ whole genome shotgun (WGS) entry which is preliminary data.</text>
</comment>
<dbReference type="OrthoDB" id="75801at2759"/>
<reference evidence="1" key="1">
    <citation type="submission" date="2021-02" db="EMBL/GenBank/DDBJ databases">
        <authorList>
            <person name="Steward A R."/>
        </authorList>
    </citation>
    <scope>NUCLEOTIDE SEQUENCE</scope>
</reference>
<accession>A0A821UKF7</accession>
<gene>
    <name evidence="1" type="ORF">PMACD_LOCUS10537</name>
</gene>